<evidence type="ECO:0000313" key="2">
    <source>
        <dbReference type="Proteomes" id="UP001060085"/>
    </source>
</evidence>
<organism evidence="1 2">
    <name type="scientific">Catharanthus roseus</name>
    <name type="common">Madagascar periwinkle</name>
    <name type="synonym">Vinca rosea</name>
    <dbReference type="NCBI Taxonomy" id="4058"/>
    <lineage>
        <taxon>Eukaryota</taxon>
        <taxon>Viridiplantae</taxon>
        <taxon>Streptophyta</taxon>
        <taxon>Embryophyta</taxon>
        <taxon>Tracheophyta</taxon>
        <taxon>Spermatophyta</taxon>
        <taxon>Magnoliopsida</taxon>
        <taxon>eudicotyledons</taxon>
        <taxon>Gunneridae</taxon>
        <taxon>Pentapetalae</taxon>
        <taxon>asterids</taxon>
        <taxon>lamiids</taxon>
        <taxon>Gentianales</taxon>
        <taxon>Apocynaceae</taxon>
        <taxon>Rauvolfioideae</taxon>
        <taxon>Vinceae</taxon>
        <taxon>Catharanthinae</taxon>
        <taxon>Catharanthus</taxon>
    </lineage>
</organism>
<name>A0ACC0AYJ9_CATRO</name>
<comment type="caution">
    <text evidence="1">The sequence shown here is derived from an EMBL/GenBank/DDBJ whole genome shotgun (WGS) entry which is preliminary data.</text>
</comment>
<sequence>MMDMYYYEPETGNKFRSLRSIERYINGEEYAPQSRSRTLLRNNFEHPRYSKMIVYGGQLMRLDCEDSNQGQLAIVASPNTSLTPENAIPDGWVIEQVPRRNSAQTDKYYYEPGTGRKFRSQAGVLRHLTELREDMPLSAALEEIKENKPLSKVFKLGHHGKNSISRKKKIAKRDTQSSSFANPPKKIKWVLTSPQGDAWKPFIFETLVPDSVEQQWDQRFKSSMGDEDHNQPCCSSPS</sequence>
<gene>
    <name evidence="1" type="ORF">M9H77_15941</name>
</gene>
<evidence type="ECO:0000313" key="1">
    <source>
        <dbReference type="EMBL" id="KAI5666088.1"/>
    </source>
</evidence>
<keyword evidence="2" id="KW-1185">Reference proteome</keyword>
<protein>
    <submittedName>
        <fullName evidence="1">Uncharacterized protein</fullName>
    </submittedName>
</protein>
<dbReference type="Proteomes" id="UP001060085">
    <property type="component" value="Linkage Group LG04"/>
</dbReference>
<dbReference type="EMBL" id="CM044704">
    <property type="protein sequence ID" value="KAI5666088.1"/>
    <property type="molecule type" value="Genomic_DNA"/>
</dbReference>
<reference evidence="2" key="1">
    <citation type="journal article" date="2023" name="Nat. Plants">
        <title>Single-cell RNA sequencing provides a high-resolution roadmap for understanding the multicellular compartmentation of specialized metabolism.</title>
        <authorList>
            <person name="Sun S."/>
            <person name="Shen X."/>
            <person name="Li Y."/>
            <person name="Li Y."/>
            <person name="Wang S."/>
            <person name="Li R."/>
            <person name="Zhang H."/>
            <person name="Shen G."/>
            <person name="Guo B."/>
            <person name="Wei J."/>
            <person name="Xu J."/>
            <person name="St-Pierre B."/>
            <person name="Chen S."/>
            <person name="Sun C."/>
        </authorList>
    </citation>
    <scope>NUCLEOTIDE SEQUENCE [LARGE SCALE GENOMIC DNA]</scope>
</reference>
<accession>A0ACC0AYJ9</accession>
<proteinExistence type="predicted"/>